<evidence type="ECO:0000313" key="2">
    <source>
        <dbReference type="Proteomes" id="UP000281261"/>
    </source>
</evidence>
<sequence>MKRQILGYIILAIILTSSYATEPKYSWSISINTIKAWGFGGEITTYATIRYIGFGVYYNKAYNTDYQALSIVINQGFNLPFYKNFSLELANLTGISILPKAKTLAQHLETNVGFAYDKGKLRFAFYIVTMLDPYNNKMDFNNCWTFRLKFIKFF</sequence>
<reference evidence="1 2" key="1">
    <citation type="submission" date="2018-06" db="EMBL/GenBank/DDBJ databases">
        <title>Extensive metabolic versatility and redundancy in microbially diverse, dynamic hydrothermal sediments.</title>
        <authorList>
            <person name="Dombrowski N."/>
            <person name="Teske A."/>
            <person name="Baker B.J."/>
        </authorList>
    </citation>
    <scope>NUCLEOTIDE SEQUENCE [LARGE SCALE GENOMIC DNA]</scope>
    <source>
        <strain evidence="1">B79_G16</strain>
    </source>
</reference>
<dbReference type="EMBL" id="QMNG01000039">
    <property type="protein sequence ID" value="RLC36651.1"/>
    <property type="molecule type" value="Genomic_DNA"/>
</dbReference>
<organism evidence="1 2">
    <name type="scientific">candidate division Kazan bacterium</name>
    <dbReference type="NCBI Taxonomy" id="2202143"/>
    <lineage>
        <taxon>Bacteria</taxon>
        <taxon>Bacteria division Kazan-3B-28</taxon>
    </lineage>
</organism>
<dbReference type="Proteomes" id="UP000281261">
    <property type="component" value="Unassembled WGS sequence"/>
</dbReference>
<proteinExistence type="predicted"/>
<protein>
    <submittedName>
        <fullName evidence="1">Uncharacterized protein</fullName>
    </submittedName>
</protein>
<name>A0A420ZBZ6_UNCK3</name>
<dbReference type="AlphaFoldDB" id="A0A420ZBZ6"/>
<accession>A0A420ZBZ6</accession>
<evidence type="ECO:0000313" key="1">
    <source>
        <dbReference type="EMBL" id="RLC36651.1"/>
    </source>
</evidence>
<comment type="caution">
    <text evidence="1">The sequence shown here is derived from an EMBL/GenBank/DDBJ whole genome shotgun (WGS) entry which is preliminary data.</text>
</comment>
<gene>
    <name evidence="1" type="ORF">DRH29_04110</name>
</gene>